<name>A0A0E9V2D5_ANGAN</name>
<feature type="signal peptide" evidence="1">
    <location>
        <begin position="1"/>
        <end position="26"/>
    </location>
</feature>
<evidence type="ECO:0000256" key="1">
    <source>
        <dbReference type="SAM" id="SignalP"/>
    </source>
</evidence>
<organism evidence="2">
    <name type="scientific">Anguilla anguilla</name>
    <name type="common">European freshwater eel</name>
    <name type="synonym">Muraena anguilla</name>
    <dbReference type="NCBI Taxonomy" id="7936"/>
    <lineage>
        <taxon>Eukaryota</taxon>
        <taxon>Metazoa</taxon>
        <taxon>Chordata</taxon>
        <taxon>Craniata</taxon>
        <taxon>Vertebrata</taxon>
        <taxon>Euteleostomi</taxon>
        <taxon>Actinopterygii</taxon>
        <taxon>Neopterygii</taxon>
        <taxon>Teleostei</taxon>
        <taxon>Anguilliformes</taxon>
        <taxon>Anguillidae</taxon>
        <taxon>Anguilla</taxon>
    </lineage>
</organism>
<sequence>MCLYTCLSLCMPAVLWMCLYTCLSLCTPWNGTGLRCSFPHRKNTQTASVFN</sequence>
<proteinExistence type="predicted"/>
<reference evidence="2" key="2">
    <citation type="journal article" date="2015" name="Fish Shellfish Immunol.">
        <title>Early steps in the European eel (Anguilla anguilla)-Vibrio vulnificus interaction in the gills: Role of the RtxA13 toxin.</title>
        <authorList>
            <person name="Callol A."/>
            <person name="Pajuelo D."/>
            <person name="Ebbesson L."/>
            <person name="Teles M."/>
            <person name="MacKenzie S."/>
            <person name="Amaro C."/>
        </authorList>
    </citation>
    <scope>NUCLEOTIDE SEQUENCE</scope>
</reference>
<evidence type="ECO:0000313" key="2">
    <source>
        <dbReference type="EMBL" id="JAH72269.1"/>
    </source>
</evidence>
<dbReference type="AlphaFoldDB" id="A0A0E9V2D5"/>
<accession>A0A0E9V2D5</accession>
<protein>
    <submittedName>
        <fullName evidence="2">Uncharacterized protein</fullName>
    </submittedName>
</protein>
<dbReference type="EMBL" id="GBXM01036308">
    <property type="protein sequence ID" value="JAH72269.1"/>
    <property type="molecule type" value="Transcribed_RNA"/>
</dbReference>
<reference evidence="2" key="1">
    <citation type="submission" date="2014-11" db="EMBL/GenBank/DDBJ databases">
        <authorList>
            <person name="Amaro Gonzalez C."/>
        </authorList>
    </citation>
    <scope>NUCLEOTIDE SEQUENCE</scope>
</reference>
<keyword evidence="1" id="KW-0732">Signal</keyword>
<feature type="chain" id="PRO_5002433460" evidence="1">
    <location>
        <begin position="27"/>
        <end position="51"/>
    </location>
</feature>